<organism evidence="6 7">
    <name type="scientific">Fuscovulum blasticum DSM 2131</name>
    <dbReference type="NCBI Taxonomy" id="1188250"/>
    <lineage>
        <taxon>Bacteria</taxon>
        <taxon>Pseudomonadati</taxon>
        <taxon>Pseudomonadota</taxon>
        <taxon>Alphaproteobacteria</taxon>
        <taxon>Rhodobacterales</taxon>
        <taxon>Paracoccaceae</taxon>
        <taxon>Pseudogemmobacter</taxon>
    </lineage>
</organism>
<evidence type="ECO:0000256" key="1">
    <source>
        <dbReference type="ARBA" id="ARBA00004141"/>
    </source>
</evidence>
<comment type="caution">
    <text evidence="6">The sequence shown here is derived from an EMBL/GenBank/DDBJ whole genome shotgun (WGS) entry which is preliminary data.</text>
</comment>
<keyword evidence="3 5" id="KW-1133">Transmembrane helix</keyword>
<evidence type="ECO:0000256" key="3">
    <source>
        <dbReference type="ARBA" id="ARBA00022989"/>
    </source>
</evidence>
<dbReference type="InterPro" id="IPR004695">
    <property type="entry name" value="SLAC1/Mae1/Ssu1/TehA"/>
</dbReference>
<evidence type="ECO:0000256" key="4">
    <source>
        <dbReference type="ARBA" id="ARBA00023136"/>
    </source>
</evidence>
<protein>
    <submittedName>
        <fullName evidence="6">Tellurium resistance protein</fullName>
    </submittedName>
</protein>
<dbReference type="AlphaFoldDB" id="A0A2T4J5I5"/>
<dbReference type="PANTHER" id="PTHR37955">
    <property type="entry name" value="TELLURITE RESISTANCE PROTEIN TEHA"/>
    <property type="match status" value="1"/>
</dbReference>
<accession>A0A2T4J5I5</accession>
<feature type="transmembrane region" description="Helical" evidence="5">
    <location>
        <begin position="63"/>
        <end position="81"/>
    </location>
</feature>
<proteinExistence type="predicted"/>
<evidence type="ECO:0000256" key="5">
    <source>
        <dbReference type="SAM" id="Phobius"/>
    </source>
</evidence>
<dbReference type="CDD" id="cd09322">
    <property type="entry name" value="TDT_TehA_like"/>
    <property type="match status" value="1"/>
</dbReference>
<evidence type="ECO:0000313" key="7">
    <source>
        <dbReference type="Proteomes" id="UP000241362"/>
    </source>
</evidence>
<dbReference type="GO" id="GO:0046583">
    <property type="term" value="F:monoatomic cation efflux transmembrane transporter activity"/>
    <property type="evidence" value="ECO:0007669"/>
    <property type="project" value="TreeGrafter"/>
</dbReference>
<feature type="transmembrane region" description="Helical" evidence="5">
    <location>
        <begin position="269"/>
        <end position="287"/>
    </location>
</feature>
<evidence type="ECO:0000256" key="2">
    <source>
        <dbReference type="ARBA" id="ARBA00022692"/>
    </source>
</evidence>
<dbReference type="PANTHER" id="PTHR37955:SF1">
    <property type="entry name" value="DEP DOMAIN-CONTAINING PROTEIN"/>
    <property type="match status" value="1"/>
</dbReference>
<sequence>MVRDPAGFKPRMYPPPEFPPRKVPAFANTPPAIFPALLGLLGLVLALRVGLAHLGLPPGIGDLAAGLVVPLWAVGVVAYGAKLARRPGVIFEDLKVMPSRAGLSAATMGGMAAAALIAPYAPRLALALLVVALALHAVLALLVARVLSGLPPEGREVNPTWHLTFVGFIVGGVAAALLDQPGMARGLLWGTVFVAAVIWGLSGVQALKRVPPAALRPLLVIHLAPASLFTSVALLTGHMTLAVIFAVIAIGIFLVLAASFRWITETGFSPLWGAMTFPLAAFATALIRLGGVWAWAGLALLGLALVAIPLITWNVLKLWPGGRLAARTNAAEA</sequence>
<dbReference type="RefSeq" id="WP_107674376.1">
    <property type="nucleotide sequence ID" value="NZ_PZKE01000018.1"/>
</dbReference>
<dbReference type="Proteomes" id="UP000241362">
    <property type="component" value="Unassembled WGS sequence"/>
</dbReference>
<feature type="transmembrane region" description="Helical" evidence="5">
    <location>
        <begin position="101"/>
        <end position="118"/>
    </location>
</feature>
<gene>
    <name evidence="6" type="ORF">C5F44_15085</name>
</gene>
<feature type="transmembrane region" description="Helical" evidence="5">
    <location>
        <begin position="294"/>
        <end position="316"/>
    </location>
</feature>
<dbReference type="GO" id="GO:0005886">
    <property type="term" value="C:plasma membrane"/>
    <property type="evidence" value="ECO:0007669"/>
    <property type="project" value="TreeGrafter"/>
</dbReference>
<comment type="subcellular location">
    <subcellularLocation>
        <location evidence="1">Membrane</location>
        <topology evidence="1">Multi-pass membrane protein</topology>
    </subcellularLocation>
</comment>
<name>A0A2T4J5I5_FUSBL</name>
<feature type="transmembrane region" description="Helical" evidence="5">
    <location>
        <begin position="32"/>
        <end position="51"/>
    </location>
</feature>
<dbReference type="InterPro" id="IPR038665">
    <property type="entry name" value="Voltage-dep_anion_channel_sf"/>
</dbReference>
<reference evidence="6 7" key="1">
    <citation type="submission" date="2018-03" db="EMBL/GenBank/DDBJ databases">
        <title>Rhodobacter blasticus.</title>
        <authorList>
            <person name="Meyer T.E."/>
            <person name="Miller S."/>
            <person name="Lodha T."/>
            <person name="Gandham S."/>
            <person name="Chintalapati S."/>
            <person name="Chintalapati V.R."/>
        </authorList>
    </citation>
    <scope>NUCLEOTIDE SEQUENCE [LARGE SCALE GENOMIC DNA]</scope>
    <source>
        <strain evidence="6 7">DSM 2131</strain>
    </source>
</reference>
<keyword evidence="7" id="KW-1185">Reference proteome</keyword>
<dbReference type="InterPro" id="IPR052951">
    <property type="entry name" value="Tellurite_res_ion_channel"/>
</dbReference>
<keyword evidence="2 5" id="KW-0812">Transmembrane</keyword>
<dbReference type="Pfam" id="PF03595">
    <property type="entry name" value="SLAC1"/>
    <property type="match status" value="1"/>
</dbReference>
<keyword evidence="4 5" id="KW-0472">Membrane</keyword>
<feature type="transmembrane region" description="Helical" evidence="5">
    <location>
        <begin position="159"/>
        <end position="178"/>
    </location>
</feature>
<feature type="transmembrane region" description="Helical" evidence="5">
    <location>
        <begin position="242"/>
        <end position="263"/>
    </location>
</feature>
<feature type="transmembrane region" description="Helical" evidence="5">
    <location>
        <begin position="125"/>
        <end position="147"/>
    </location>
</feature>
<evidence type="ECO:0000313" key="6">
    <source>
        <dbReference type="EMBL" id="PTE13137.1"/>
    </source>
</evidence>
<dbReference type="Gene3D" id="1.50.10.150">
    <property type="entry name" value="Voltage-dependent anion channel"/>
    <property type="match status" value="1"/>
</dbReference>
<dbReference type="EMBL" id="PZKE01000018">
    <property type="protein sequence ID" value="PTE13137.1"/>
    <property type="molecule type" value="Genomic_DNA"/>
</dbReference>
<feature type="transmembrane region" description="Helical" evidence="5">
    <location>
        <begin position="187"/>
        <end position="207"/>
    </location>
</feature>